<evidence type="ECO:0000313" key="2">
    <source>
        <dbReference type="EMBL" id="MDP9824700.1"/>
    </source>
</evidence>
<sequence length="471" mass="50439">MNYRSLSLWLDQVAEAGDPLTPRAPLDGDLDVDVCIVGGGLTGLWTAYYLLRAEPTLRVAVLEAQIAGFGASGRNGGWCSALFPSGFSSLARRHGADAATAMRRAMNDTVEEVGRVTAAEGIDCDFVRGGTIELARSAAQLTRVRSAVEADAARGGLDGYEMWDDAVTSTRVRASGVVGAGYTPHCARLHPARLVRGLATVVEGLGALVLEQTPALEILPRTPDNGAGGAGPRVRTERGTVYAQHVVRATEAWTSQLPGTRRAIAPIYSLMVATEPLPPEFWDRVGLSRGETFTDARHLVIYGQRTADDRIAFGGRGAPYHFGSRIAPASDRDDRVFGALRRTLTDLFPDLRGFGFTHGWGGPLGIARDWNASVGLDPASGIAWAGGYVGDGLSTTNLAGRTLTDLLLRHDTDLVRLPWVGHRSRRWEPEPLRWLGTNAGLRAMTAADVEERVTGRESVAARLMAPFLGGH</sequence>
<evidence type="ECO:0000259" key="1">
    <source>
        <dbReference type="Pfam" id="PF01266"/>
    </source>
</evidence>
<name>A0ABT9NXH1_9ACTN</name>
<proteinExistence type="predicted"/>
<evidence type="ECO:0000313" key="3">
    <source>
        <dbReference type="Proteomes" id="UP001235712"/>
    </source>
</evidence>
<comment type="caution">
    <text evidence="2">The sequence shown here is derived from an EMBL/GenBank/DDBJ whole genome shotgun (WGS) entry which is preliminary data.</text>
</comment>
<dbReference type="Proteomes" id="UP001235712">
    <property type="component" value="Unassembled WGS sequence"/>
</dbReference>
<dbReference type="EMBL" id="JAUSQZ010000001">
    <property type="protein sequence ID" value="MDP9824700.1"/>
    <property type="molecule type" value="Genomic_DNA"/>
</dbReference>
<dbReference type="PANTHER" id="PTHR13847:SF285">
    <property type="entry name" value="FAD DEPENDENT OXIDOREDUCTASE DOMAIN-CONTAINING PROTEIN"/>
    <property type="match status" value="1"/>
</dbReference>
<dbReference type="InterPro" id="IPR036188">
    <property type="entry name" value="FAD/NAD-bd_sf"/>
</dbReference>
<protein>
    <submittedName>
        <fullName evidence="2">Glycine/D-amino acid oxidase-like deaminating enzyme</fullName>
    </submittedName>
</protein>
<dbReference type="Gene3D" id="3.30.9.10">
    <property type="entry name" value="D-Amino Acid Oxidase, subunit A, domain 2"/>
    <property type="match status" value="1"/>
</dbReference>
<dbReference type="Pfam" id="PF01266">
    <property type="entry name" value="DAO"/>
    <property type="match status" value="1"/>
</dbReference>
<gene>
    <name evidence="2" type="ORF">J2S57_000449</name>
</gene>
<keyword evidence="3" id="KW-1185">Reference proteome</keyword>
<dbReference type="SUPFAM" id="SSF51905">
    <property type="entry name" value="FAD/NAD(P)-binding domain"/>
    <property type="match status" value="1"/>
</dbReference>
<dbReference type="Gene3D" id="3.50.50.60">
    <property type="entry name" value="FAD/NAD(P)-binding domain"/>
    <property type="match status" value="1"/>
</dbReference>
<dbReference type="InterPro" id="IPR006076">
    <property type="entry name" value="FAD-dep_OxRdtase"/>
</dbReference>
<dbReference type="PANTHER" id="PTHR13847">
    <property type="entry name" value="SARCOSINE DEHYDROGENASE-RELATED"/>
    <property type="match status" value="1"/>
</dbReference>
<organism evidence="2 3">
    <name type="scientific">Kineosporia succinea</name>
    <dbReference type="NCBI Taxonomy" id="84632"/>
    <lineage>
        <taxon>Bacteria</taxon>
        <taxon>Bacillati</taxon>
        <taxon>Actinomycetota</taxon>
        <taxon>Actinomycetes</taxon>
        <taxon>Kineosporiales</taxon>
        <taxon>Kineosporiaceae</taxon>
        <taxon>Kineosporia</taxon>
    </lineage>
</organism>
<feature type="domain" description="FAD dependent oxidoreductase" evidence="1">
    <location>
        <begin position="33"/>
        <end position="406"/>
    </location>
</feature>
<accession>A0ABT9NXH1</accession>
<dbReference type="RefSeq" id="WP_307237724.1">
    <property type="nucleotide sequence ID" value="NZ_JAUSQZ010000001.1"/>
</dbReference>
<reference evidence="2 3" key="1">
    <citation type="submission" date="2023-07" db="EMBL/GenBank/DDBJ databases">
        <title>Sequencing the genomes of 1000 actinobacteria strains.</title>
        <authorList>
            <person name="Klenk H.-P."/>
        </authorList>
    </citation>
    <scope>NUCLEOTIDE SEQUENCE [LARGE SCALE GENOMIC DNA]</scope>
    <source>
        <strain evidence="2 3">DSM 44388</strain>
    </source>
</reference>